<evidence type="ECO:0000256" key="16">
    <source>
        <dbReference type="RuleBase" id="RU365068"/>
    </source>
</evidence>
<dbReference type="InterPro" id="IPR009071">
    <property type="entry name" value="HMG_box_dom"/>
</dbReference>
<keyword evidence="9" id="KW-0805">Transcription regulation</keyword>
<evidence type="ECO:0000256" key="13">
    <source>
        <dbReference type="ARBA" id="ARBA00047984"/>
    </source>
</evidence>
<evidence type="ECO:0000256" key="10">
    <source>
        <dbReference type="ARBA" id="ARBA00023163"/>
    </source>
</evidence>
<feature type="region of interest" description="Disordered" evidence="17">
    <location>
        <begin position="710"/>
        <end position="744"/>
    </location>
</feature>
<feature type="domain" description="HMG box" evidence="18">
    <location>
        <begin position="544"/>
        <end position="612"/>
    </location>
</feature>
<evidence type="ECO:0000313" key="23">
    <source>
        <dbReference type="Proteomes" id="UP000830375"/>
    </source>
</evidence>
<feature type="domain" description="Helicase ATP-binding" evidence="19">
    <location>
        <begin position="47"/>
        <end position="206"/>
    </location>
</feature>
<accession>A0ABQ8MPL6</accession>
<dbReference type="PROSITE" id="PS00039">
    <property type="entry name" value="DEAD_ATP_HELICASE"/>
    <property type="match status" value="1"/>
</dbReference>
<dbReference type="SUPFAM" id="SSF52540">
    <property type="entry name" value="P-loop containing nucleoside triphosphate hydrolases"/>
    <property type="match status" value="1"/>
</dbReference>
<keyword evidence="2 22" id="KW-0396">Initiation factor</keyword>
<keyword evidence="3 16" id="KW-0547">Nucleotide-binding</keyword>
<evidence type="ECO:0000259" key="20">
    <source>
        <dbReference type="PROSITE" id="PS51194"/>
    </source>
</evidence>
<dbReference type="SMART" id="SM00490">
    <property type="entry name" value="HELICc"/>
    <property type="match status" value="1"/>
</dbReference>
<keyword evidence="11 14" id="KW-0539">Nucleus</keyword>
<dbReference type="Pfam" id="PF00271">
    <property type="entry name" value="Helicase_C"/>
    <property type="match status" value="1"/>
</dbReference>
<dbReference type="InterPro" id="IPR011545">
    <property type="entry name" value="DEAD/DEAH_box_helicase_dom"/>
</dbReference>
<dbReference type="InterPro" id="IPR027417">
    <property type="entry name" value="P-loop_NTPase"/>
</dbReference>
<dbReference type="PROSITE" id="PS50118">
    <property type="entry name" value="HMG_BOX_2"/>
    <property type="match status" value="1"/>
</dbReference>
<dbReference type="InterPro" id="IPR022097">
    <property type="entry name" value="SOX_fam"/>
</dbReference>
<dbReference type="SUPFAM" id="SSF47095">
    <property type="entry name" value="HMG-box"/>
    <property type="match status" value="1"/>
</dbReference>
<keyword evidence="6 16" id="KW-0067">ATP-binding</keyword>
<dbReference type="InterPro" id="IPR014014">
    <property type="entry name" value="RNA_helicase_DEAD_Q_motif"/>
</dbReference>
<proteinExistence type="inferred from homology"/>
<feature type="region of interest" description="Disordered" evidence="17">
    <location>
        <begin position="503"/>
        <end position="543"/>
    </location>
</feature>
<organism evidence="22 23">
    <name type="scientific">Labeo rohita</name>
    <name type="common">Indian major carp</name>
    <name type="synonym">Cyprinus rohita</name>
    <dbReference type="NCBI Taxonomy" id="84645"/>
    <lineage>
        <taxon>Eukaryota</taxon>
        <taxon>Metazoa</taxon>
        <taxon>Chordata</taxon>
        <taxon>Craniata</taxon>
        <taxon>Vertebrata</taxon>
        <taxon>Euteleostomi</taxon>
        <taxon>Actinopterygii</taxon>
        <taxon>Neopterygii</taxon>
        <taxon>Teleostei</taxon>
        <taxon>Ostariophysi</taxon>
        <taxon>Cypriniformes</taxon>
        <taxon>Cyprinidae</taxon>
        <taxon>Labeoninae</taxon>
        <taxon>Labeonini</taxon>
        <taxon>Labeo</taxon>
    </lineage>
</organism>
<evidence type="ECO:0000256" key="17">
    <source>
        <dbReference type="SAM" id="MobiDB-lite"/>
    </source>
</evidence>
<comment type="caution">
    <text evidence="22">The sequence shown here is derived from an EMBL/GenBank/DDBJ whole genome shotgun (WGS) entry which is preliminary data.</text>
</comment>
<dbReference type="Proteomes" id="UP000830375">
    <property type="component" value="Unassembled WGS sequence"/>
</dbReference>
<keyword evidence="4 16" id="KW-0378">Hydrolase</keyword>
<evidence type="ECO:0000256" key="6">
    <source>
        <dbReference type="ARBA" id="ARBA00022840"/>
    </source>
</evidence>
<feature type="compositionally biased region" description="Polar residues" evidence="17">
    <location>
        <begin position="506"/>
        <end position="518"/>
    </location>
</feature>
<feature type="compositionally biased region" description="Polar residues" evidence="17">
    <location>
        <begin position="529"/>
        <end position="539"/>
    </location>
</feature>
<gene>
    <name evidence="22" type="ORF">H4Q32_003079</name>
</gene>
<evidence type="ECO:0000259" key="18">
    <source>
        <dbReference type="PROSITE" id="PS50118"/>
    </source>
</evidence>
<comment type="function">
    <text evidence="16">RNA helicase.</text>
</comment>
<feature type="DNA-binding region" description="HMG box" evidence="14">
    <location>
        <begin position="544"/>
        <end position="612"/>
    </location>
</feature>
<keyword evidence="14" id="KW-0238">DNA-binding</keyword>
<dbReference type="InterPro" id="IPR000629">
    <property type="entry name" value="RNA-helicase_DEAD-box_CS"/>
</dbReference>
<dbReference type="PROSITE" id="PS51195">
    <property type="entry name" value="Q_MOTIF"/>
    <property type="match status" value="1"/>
</dbReference>
<keyword evidence="23" id="KW-1185">Reference proteome</keyword>
<evidence type="ECO:0000256" key="15">
    <source>
        <dbReference type="PROSITE-ProRule" id="PRU00552"/>
    </source>
</evidence>
<comment type="subcellular location">
    <subcellularLocation>
        <location evidence="1">Nucleus</location>
    </subcellularLocation>
</comment>
<evidence type="ECO:0000256" key="8">
    <source>
        <dbReference type="ARBA" id="ARBA00022917"/>
    </source>
</evidence>
<evidence type="ECO:0000256" key="5">
    <source>
        <dbReference type="ARBA" id="ARBA00022806"/>
    </source>
</evidence>
<protein>
    <recommendedName>
        <fullName evidence="16">ATP-dependent RNA helicase</fullName>
        <ecNumber evidence="16">3.6.4.13</ecNumber>
    </recommendedName>
</protein>
<evidence type="ECO:0000256" key="3">
    <source>
        <dbReference type="ARBA" id="ARBA00022741"/>
    </source>
</evidence>
<dbReference type="PROSITE" id="PS51194">
    <property type="entry name" value="HELICASE_CTER"/>
    <property type="match status" value="1"/>
</dbReference>
<dbReference type="EC" id="3.6.4.13" evidence="16"/>
<reference evidence="22 23" key="1">
    <citation type="submission" date="2022-01" db="EMBL/GenBank/DDBJ databases">
        <title>A high-quality chromosome-level genome assembly of rohu carp, Labeo rohita.</title>
        <authorList>
            <person name="Arick M.A. II"/>
            <person name="Hsu C.-Y."/>
            <person name="Magbanua Z."/>
            <person name="Pechanova O."/>
            <person name="Grover C."/>
            <person name="Miller E."/>
            <person name="Thrash A."/>
            <person name="Ezzel L."/>
            <person name="Alam S."/>
            <person name="Benzie J."/>
            <person name="Hamilton M."/>
            <person name="Karsi A."/>
            <person name="Lawrence M.L."/>
            <person name="Peterson D.G."/>
        </authorList>
    </citation>
    <scope>NUCLEOTIDE SEQUENCE [LARGE SCALE GENOMIC DNA]</scope>
    <source>
        <strain evidence="23">BAU-BD-2019</strain>
        <tissue evidence="22">Blood</tissue>
    </source>
</reference>
<evidence type="ECO:0000256" key="14">
    <source>
        <dbReference type="PROSITE-ProRule" id="PRU00267"/>
    </source>
</evidence>
<dbReference type="Gene3D" id="3.40.50.300">
    <property type="entry name" value="P-loop containing nucleotide triphosphate hydrolases"/>
    <property type="match status" value="2"/>
</dbReference>
<dbReference type="EMBL" id="JACTAM010000005">
    <property type="protein sequence ID" value="KAI2664788.1"/>
    <property type="molecule type" value="Genomic_DNA"/>
</dbReference>
<feature type="domain" description="DEAD-box RNA helicase Q" evidence="21">
    <location>
        <begin position="16"/>
        <end position="44"/>
    </location>
</feature>
<dbReference type="SMART" id="SM00398">
    <property type="entry name" value="HMG"/>
    <property type="match status" value="1"/>
</dbReference>
<dbReference type="PROSITE" id="PS51192">
    <property type="entry name" value="HELICASE_ATP_BIND_1"/>
    <property type="match status" value="1"/>
</dbReference>
<comment type="catalytic activity">
    <reaction evidence="13 16">
        <text>ATP + H2O = ADP + phosphate + H(+)</text>
        <dbReference type="Rhea" id="RHEA:13065"/>
        <dbReference type="ChEBI" id="CHEBI:15377"/>
        <dbReference type="ChEBI" id="CHEBI:15378"/>
        <dbReference type="ChEBI" id="CHEBI:30616"/>
        <dbReference type="ChEBI" id="CHEBI:43474"/>
        <dbReference type="ChEBI" id="CHEBI:456216"/>
        <dbReference type="EC" id="3.6.4.13"/>
    </reaction>
</comment>
<dbReference type="InterPro" id="IPR044728">
    <property type="entry name" value="EIF4A_DEADc"/>
</dbReference>
<evidence type="ECO:0000256" key="9">
    <source>
        <dbReference type="ARBA" id="ARBA00023015"/>
    </source>
</evidence>
<dbReference type="InterPro" id="IPR014001">
    <property type="entry name" value="Helicase_ATP-bd"/>
</dbReference>
<evidence type="ECO:0000256" key="7">
    <source>
        <dbReference type="ARBA" id="ARBA00022884"/>
    </source>
</evidence>
<evidence type="ECO:0000256" key="11">
    <source>
        <dbReference type="ARBA" id="ARBA00023242"/>
    </source>
</evidence>
<keyword evidence="5 16" id="KW-0347">Helicase</keyword>
<dbReference type="InterPro" id="IPR036910">
    <property type="entry name" value="HMG_box_dom_sf"/>
</dbReference>
<name>A0ABQ8MPL6_LABRO</name>
<dbReference type="CDD" id="cd18787">
    <property type="entry name" value="SF2_C_DEAD"/>
    <property type="match status" value="1"/>
</dbReference>
<feature type="domain" description="Helicase C-terminal" evidence="20">
    <location>
        <begin position="217"/>
        <end position="360"/>
    </location>
</feature>
<evidence type="ECO:0000256" key="2">
    <source>
        <dbReference type="ARBA" id="ARBA00022540"/>
    </source>
</evidence>
<feature type="compositionally biased region" description="Polar residues" evidence="17">
    <location>
        <begin position="710"/>
        <end position="720"/>
    </location>
</feature>
<dbReference type="SMART" id="SM00487">
    <property type="entry name" value="DEXDc"/>
    <property type="match status" value="1"/>
</dbReference>
<evidence type="ECO:0000256" key="4">
    <source>
        <dbReference type="ARBA" id="ARBA00022801"/>
    </source>
</evidence>
<comment type="domain">
    <text evidence="16">The Q motif is unique to and characteristic of the DEAD box family of RNA helicases and controls ATP binding and hydrolysis.</text>
</comment>
<dbReference type="CDD" id="cd01388">
    <property type="entry name" value="HMG-box_SoxB"/>
    <property type="match status" value="1"/>
</dbReference>
<evidence type="ECO:0000259" key="19">
    <source>
        <dbReference type="PROSITE" id="PS51192"/>
    </source>
</evidence>
<evidence type="ECO:0000259" key="21">
    <source>
        <dbReference type="PROSITE" id="PS51195"/>
    </source>
</evidence>
<dbReference type="InterPro" id="IPR001650">
    <property type="entry name" value="Helicase_C-like"/>
</dbReference>
<feature type="short sequence motif" description="Q motif" evidence="15">
    <location>
        <begin position="16"/>
        <end position="44"/>
    </location>
</feature>
<dbReference type="GO" id="GO:0003743">
    <property type="term" value="F:translation initiation factor activity"/>
    <property type="evidence" value="ECO:0007669"/>
    <property type="project" value="UniProtKB-KW"/>
</dbReference>
<comment type="similarity">
    <text evidence="12">Belongs to the DEAD box helicase family. eIF4A subfamily.</text>
</comment>
<keyword evidence="10" id="KW-0804">Transcription</keyword>
<sequence length="845" mass="94220">MEPDGVIESNWHEIVDSFDDMNLRETLLRGIYAYGFEKPSAIQQRAILPCIKGYDVIAQAQSGTGKTATFAISILQQIDIELKGSQALVLAPTRELAQQIQKVILALGDYMGATCHACIGGTNVRNEVQKLQAEAPHIVVGTPASKYIKMFVLDEADEMLSRGFKDQIYEIFQKLSTSIQVVLLSATMPAEVLDVTTKFMREPVRILVKKEELTLEGIRQFYINVEKEEWKLDTLCDLYETLTITQAVIFINTRRKHGDMDQKDRDLIMREFRSGSSRVLITTDLLARGIDVQQVSLVINYDLPTNRENYIHRIGRGGRFGRKGVAINMVTEDDKRTLRDIETFYNTTVEEMPMNWEARKGLAGLPGSVMDGGKAADCIYMRTEAGERLNRGAFNLLPPPPSLLHFFLTLLSPTIQSVILDLCVSRMLSLDSPALSRGPHLNFDLIVDTTPGDINRQAVSQDKTPAHVSSVRFLFSFEVIPLVALLQNFAMYSMLEHDMKSAVPPTHQSAQGMTQLNGGVNHGTAKPAVNNQQQQQSSDPMDKVKRPMNAFMVWSRGQRRKMAQENPKMHNSEISKRLGAEWKLLTDAEKRPFIDEAKRLRALHMKEYPDYKYKPRRKTKPVLKKDNPAAKYPLSAGNLLAAAAAQGSGGSPRMDSYGWGHTGGYTGMQTDALGYSQQLHRYDLSALQYPSAMATAQTYMNGANSYNPMSYSSTPQQPSPVMSMVKPDQVSHSPTGAHSHQRGPLQGDLRDMISMYIPGGDTTDSGAQRGYSNIQQHYLTDFARFFQERKRVAVRAVIGRFGVSLSCAFEHAGARSKSARFSAPLMLAFVLLSLALLPGRKLALH</sequence>
<dbReference type="PANTHER" id="PTHR24031">
    <property type="entry name" value="RNA HELICASE"/>
    <property type="match status" value="1"/>
</dbReference>
<dbReference type="Pfam" id="PF00505">
    <property type="entry name" value="HMG_box"/>
    <property type="match status" value="1"/>
</dbReference>
<evidence type="ECO:0000256" key="12">
    <source>
        <dbReference type="ARBA" id="ARBA00024352"/>
    </source>
</evidence>
<keyword evidence="7 16" id="KW-0694">RNA-binding</keyword>
<dbReference type="Gene3D" id="1.10.30.10">
    <property type="entry name" value="High mobility group box domain"/>
    <property type="match status" value="1"/>
</dbReference>
<keyword evidence="8" id="KW-0648">Protein biosynthesis</keyword>
<evidence type="ECO:0000256" key="1">
    <source>
        <dbReference type="ARBA" id="ARBA00004123"/>
    </source>
</evidence>
<dbReference type="Pfam" id="PF12336">
    <property type="entry name" value="SOXp"/>
    <property type="match status" value="1"/>
</dbReference>
<dbReference type="CDD" id="cd18046">
    <property type="entry name" value="DEADc_EIF4AII_EIF4AI_DDX2"/>
    <property type="match status" value="1"/>
</dbReference>
<dbReference type="Pfam" id="PF00270">
    <property type="entry name" value="DEAD"/>
    <property type="match status" value="1"/>
</dbReference>
<evidence type="ECO:0000313" key="22">
    <source>
        <dbReference type="EMBL" id="KAI2664788.1"/>
    </source>
</evidence>